<proteinExistence type="predicted"/>
<dbReference type="PANTHER" id="PTHR48032:SF6">
    <property type="entry name" value="RNA-BINDING (RRM_RBD_RNP MOTIFS) FAMILY PROTEIN"/>
    <property type="match status" value="1"/>
</dbReference>
<organism evidence="6">
    <name type="scientific">Odontella aurita</name>
    <dbReference type="NCBI Taxonomy" id="265563"/>
    <lineage>
        <taxon>Eukaryota</taxon>
        <taxon>Sar</taxon>
        <taxon>Stramenopiles</taxon>
        <taxon>Ochrophyta</taxon>
        <taxon>Bacillariophyta</taxon>
        <taxon>Mediophyceae</taxon>
        <taxon>Biddulphiophycidae</taxon>
        <taxon>Eupodiscales</taxon>
        <taxon>Odontellaceae</taxon>
        <taxon>Odontella</taxon>
    </lineage>
</organism>
<dbReference type="GO" id="GO:0006417">
    <property type="term" value="P:regulation of translation"/>
    <property type="evidence" value="ECO:0007669"/>
    <property type="project" value="TreeGrafter"/>
</dbReference>
<dbReference type="AlphaFoldDB" id="A0A7S4NCW7"/>
<feature type="domain" description="RRM" evidence="5">
    <location>
        <begin position="30"/>
        <end position="107"/>
    </location>
</feature>
<dbReference type="GO" id="GO:0003729">
    <property type="term" value="F:mRNA binding"/>
    <property type="evidence" value="ECO:0007669"/>
    <property type="project" value="TreeGrafter"/>
</dbReference>
<sequence length="329" mass="35078">MDGHYGPKSGGGGATPASSAVTAGGKIDLAKIFVGGLSWQTTEETLRYHFEQYGEVSTVEVMRDRNTGDPRGFAFVVFKEDSTVELIQSSGPHEINHKVVDVKRAQARGQAPPSIHKNQESSEVGDGEESTQPQRKPNEPTPEQLQNKVFVGGLPLHIDKDGMSQFFSQYGAVTDTIVMMDHVNNRSRGFGFVTFENGSGGAQLALAAQPVYIDGKYVEIKLATPKGEQQRGGIRGQGGGMGRGTVGPTVAQSSGEFAGLAASYGRSGWRAGYGTKAFGASGWGVLGWDSGGPAPERSGFSFQMLKITSKGRNGRHRSGGERETKRARH</sequence>
<dbReference type="PROSITE" id="PS50102">
    <property type="entry name" value="RRM"/>
    <property type="match status" value="2"/>
</dbReference>
<dbReference type="InterPro" id="IPR035979">
    <property type="entry name" value="RBD_domain_sf"/>
</dbReference>
<evidence type="ECO:0000256" key="1">
    <source>
        <dbReference type="ARBA" id="ARBA00022737"/>
    </source>
</evidence>
<dbReference type="Pfam" id="PF00076">
    <property type="entry name" value="RRM_1"/>
    <property type="match status" value="2"/>
</dbReference>
<dbReference type="EMBL" id="HBKQ01054732">
    <property type="protein sequence ID" value="CAE2280865.1"/>
    <property type="molecule type" value="Transcribed_RNA"/>
</dbReference>
<feature type="compositionally biased region" description="Gly residues" evidence="4">
    <location>
        <begin position="233"/>
        <end position="245"/>
    </location>
</feature>
<evidence type="ECO:0000256" key="3">
    <source>
        <dbReference type="PROSITE-ProRule" id="PRU00176"/>
    </source>
</evidence>
<feature type="region of interest" description="Disordered" evidence="4">
    <location>
        <begin position="106"/>
        <end position="145"/>
    </location>
</feature>
<gene>
    <name evidence="6" type="ORF">OAUR00152_LOCUS37558</name>
</gene>
<evidence type="ECO:0000256" key="2">
    <source>
        <dbReference type="ARBA" id="ARBA00022884"/>
    </source>
</evidence>
<feature type="region of interest" description="Disordered" evidence="4">
    <location>
        <begin position="228"/>
        <end position="248"/>
    </location>
</feature>
<feature type="region of interest" description="Disordered" evidence="4">
    <location>
        <begin position="308"/>
        <end position="329"/>
    </location>
</feature>
<evidence type="ECO:0000256" key="4">
    <source>
        <dbReference type="SAM" id="MobiDB-lite"/>
    </source>
</evidence>
<dbReference type="SMART" id="SM00360">
    <property type="entry name" value="RRM"/>
    <property type="match status" value="2"/>
</dbReference>
<accession>A0A7S4NCW7</accession>
<name>A0A7S4NCW7_9STRA</name>
<keyword evidence="1" id="KW-0677">Repeat</keyword>
<evidence type="ECO:0000313" key="6">
    <source>
        <dbReference type="EMBL" id="CAE2280865.1"/>
    </source>
</evidence>
<dbReference type="SUPFAM" id="SSF54928">
    <property type="entry name" value="RNA-binding domain, RBD"/>
    <property type="match status" value="2"/>
</dbReference>
<feature type="compositionally biased region" description="Polar residues" evidence="4">
    <location>
        <begin position="130"/>
        <end position="145"/>
    </location>
</feature>
<dbReference type="Gene3D" id="3.30.70.330">
    <property type="match status" value="2"/>
</dbReference>
<dbReference type="InterPro" id="IPR012677">
    <property type="entry name" value="Nucleotide-bd_a/b_plait_sf"/>
</dbReference>
<feature type="compositionally biased region" description="Basic and acidic residues" evidence="4">
    <location>
        <begin position="318"/>
        <end position="329"/>
    </location>
</feature>
<feature type="domain" description="RRM" evidence="5">
    <location>
        <begin position="147"/>
        <end position="225"/>
    </location>
</feature>
<protein>
    <recommendedName>
        <fullName evidence="5">RRM domain-containing protein</fullName>
    </recommendedName>
</protein>
<evidence type="ECO:0000259" key="5">
    <source>
        <dbReference type="PROSITE" id="PS50102"/>
    </source>
</evidence>
<dbReference type="PANTHER" id="PTHR48032">
    <property type="entry name" value="RNA-BINDING PROTEIN MUSASHI HOMOLOG RBP6"/>
    <property type="match status" value="1"/>
</dbReference>
<reference evidence="6" key="1">
    <citation type="submission" date="2021-01" db="EMBL/GenBank/DDBJ databases">
        <authorList>
            <person name="Corre E."/>
            <person name="Pelletier E."/>
            <person name="Niang G."/>
            <person name="Scheremetjew M."/>
            <person name="Finn R."/>
            <person name="Kale V."/>
            <person name="Holt S."/>
            <person name="Cochrane G."/>
            <person name="Meng A."/>
            <person name="Brown T."/>
            <person name="Cohen L."/>
        </authorList>
    </citation>
    <scope>NUCLEOTIDE SEQUENCE</scope>
    <source>
        <strain evidence="6">Isolate 1302-5</strain>
    </source>
</reference>
<dbReference type="InterPro" id="IPR000504">
    <property type="entry name" value="RRM_dom"/>
</dbReference>
<keyword evidence="2 3" id="KW-0694">RNA-binding</keyword>
<feature type="region of interest" description="Disordered" evidence="4">
    <location>
        <begin position="1"/>
        <end position="20"/>
    </location>
</feature>